<comment type="caution">
    <text evidence="9">The sequence shown here is derived from an EMBL/GenBank/DDBJ whole genome shotgun (WGS) entry which is preliminary data.</text>
</comment>
<dbReference type="Gene3D" id="1.10.287.70">
    <property type="match status" value="1"/>
</dbReference>
<dbReference type="PANTHER" id="PTHR42643">
    <property type="entry name" value="IONOTROPIC RECEPTOR 20A-RELATED"/>
    <property type="match status" value="1"/>
</dbReference>
<proteinExistence type="predicted"/>
<evidence type="ECO:0008006" key="11">
    <source>
        <dbReference type="Google" id="ProtNLM"/>
    </source>
</evidence>
<evidence type="ECO:0000256" key="7">
    <source>
        <dbReference type="ARBA" id="ARBA00023180"/>
    </source>
</evidence>
<comment type="subcellular location">
    <subcellularLocation>
        <location evidence="1">Cell membrane</location>
        <topology evidence="1">Multi-pass membrane protein</topology>
    </subcellularLocation>
</comment>
<dbReference type="GO" id="GO:0005886">
    <property type="term" value="C:plasma membrane"/>
    <property type="evidence" value="ECO:0007669"/>
    <property type="project" value="UniProtKB-SubCell"/>
</dbReference>
<reference evidence="10" key="1">
    <citation type="submission" date="2020-01" db="EMBL/GenBank/DDBJ databases">
        <title>Draft genome sequence of the Termite Coptotermes fromosanus.</title>
        <authorList>
            <person name="Itakura S."/>
            <person name="Yosikawa Y."/>
            <person name="Umezawa K."/>
        </authorList>
    </citation>
    <scope>NUCLEOTIDE SEQUENCE [LARGE SCALE GENOMIC DNA]</scope>
</reference>
<dbReference type="OrthoDB" id="6506757at2759"/>
<sequence>YSCCCHLLSVCAARVAANRLSRLQPDALHQTSKRGNLYLYIEEGNECKFNTMPTLLIRMYFSLYHPPSFKEYTRSYHTIHYARYTPCAVKYQRWSRFFDIFSVDLWITLVFSLVFAVITVSCISRCRHKSHSHEFKSYSNILSVAANIIAVSLSVGVDRQPRTASLCVFFLSWVCYSVAISTVFQAYFTSYVIEPGYEETIKIVDQMSKFDRKFGYVDLFKGFFSESYGVDYSENFKEFVACPDFYTSIKWATDYHNFSTIVDDFTKEIWRAGGMSTDENNRPLLCEMEGGDVTKLHIGFAVRNGRFILECINGVIDRIIETGINIHAKGQFIQEVKLKNRLSYPAIVDTYIDINVRHMQPVFYILLLGYSLAVASFVVEIMCSCSSSAGIVTDLKAVHTTKCDSMAGIGSNF</sequence>
<keyword evidence="6" id="KW-0675">Receptor</keyword>
<keyword evidence="7" id="KW-0325">Glycoprotein</keyword>
<keyword evidence="2" id="KW-1003">Cell membrane</keyword>
<protein>
    <recommendedName>
        <fullName evidence="11">Ionotropic glutamate receptor C-terminal domain-containing protein</fullName>
    </recommendedName>
</protein>
<name>A0A6L2PFL6_COPFO</name>
<feature type="transmembrane region" description="Helical" evidence="8">
    <location>
        <begin position="138"/>
        <end position="157"/>
    </location>
</feature>
<dbReference type="EMBL" id="BLKM01000100">
    <property type="protein sequence ID" value="GFG28907.1"/>
    <property type="molecule type" value="Genomic_DNA"/>
</dbReference>
<evidence type="ECO:0000313" key="9">
    <source>
        <dbReference type="EMBL" id="GFG28907.1"/>
    </source>
</evidence>
<keyword evidence="5 8" id="KW-0472">Membrane</keyword>
<accession>A0A6L2PFL6</accession>
<feature type="transmembrane region" description="Helical" evidence="8">
    <location>
        <begin position="362"/>
        <end position="379"/>
    </location>
</feature>
<dbReference type="Proteomes" id="UP000502823">
    <property type="component" value="Unassembled WGS sequence"/>
</dbReference>
<evidence type="ECO:0000256" key="3">
    <source>
        <dbReference type="ARBA" id="ARBA00022692"/>
    </source>
</evidence>
<evidence type="ECO:0000256" key="6">
    <source>
        <dbReference type="ARBA" id="ARBA00023170"/>
    </source>
</evidence>
<dbReference type="PANTHER" id="PTHR42643:SF39">
    <property type="entry name" value="IONOTROPIC RECEPTOR 56A-RELATED"/>
    <property type="match status" value="1"/>
</dbReference>
<feature type="transmembrane region" description="Helical" evidence="8">
    <location>
        <begin position="105"/>
        <end position="126"/>
    </location>
</feature>
<organism evidence="9 10">
    <name type="scientific">Coptotermes formosanus</name>
    <name type="common">Formosan subterranean termite</name>
    <dbReference type="NCBI Taxonomy" id="36987"/>
    <lineage>
        <taxon>Eukaryota</taxon>
        <taxon>Metazoa</taxon>
        <taxon>Ecdysozoa</taxon>
        <taxon>Arthropoda</taxon>
        <taxon>Hexapoda</taxon>
        <taxon>Insecta</taxon>
        <taxon>Pterygota</taxon>
        <taxon>Neoptera</taxon>
        <taxon>Polyneoptera</taxon>
        <taxon>Dictyoptera</taxon>
        <taxon>Blattodea</taxon>
        <taxon>Blattoidea</taxon>
        <taxon>Termitoidae</taxon>
        <taxon>Rhinotermitidae</taxon>
        <taxon>Coptotermes</taxon>
    </lineage>
</organism>
<evidence type="ECO:0000256" key="5">
    <source>
        <dbReference type="ARBA" id="ARBA00023136"/>
    </source>
</evidence>
<keyword evidence="4 8" id="KW-1133">Transmembrane helix</keyword>
<dbReference type="InterPro" id="IPR052192">
    <property type="entry name" value="Insect_Ionotropic_Sensory_Rcpt"/>
</dbReference>
<evidence type="ECO:0000256" key="8">
    <source>
        <dbReference type="SAM" id="Phobius"/>
    </source>
</evidence>
<gene>
    <name evidence="9" type="ORF">Cfor_12251</name>
</gene>
<feature type="non-terminal residue" evidence="9">
    <location>
        <position position="1"/>
    </location>
</feature>
<evidence type="ECO:0000256" key="1">
    <source>
        <dbReference type="ARBA" id="ARBA00004651"/>
    </source>
</evidence>
<dbReference type="InParanoid" id="A0A6L2PFL6"/>
<keyword evidence="10" id="KW-1185">Reference proteome</keyword>
<feature type="transmembrane region" description="Helical" evidence="8">
    <location>
        <begin position="163"/>
        <end position="184"/>
    </location>
</feature>
<evidence type="ECO:0000313" key="10">
    <source>
        <dbReference type="Proteomes" id="UP000502823"/>
    </source>
</evidence>
<keyword evidence="3 8" id="KW-0812">Transmembrane</keyword>
<evidence type="ECO:0000256" key="2">
    <source>
        <dbReference type="ARBA" id="ARBA00022475"/>
    </source>
</evidence>
<evidence type="ECO:0000256" key="4">
    <source>
        <dbReference type="ARBA" id="ARBA00022989"/>
    </source>
</evidence>
<dbReference type="AlphaFoldDB" id="A0A6L2PFL6"/>